<evidence type="ECO:0000313" key="3">
    <source>
        <dbReference type="Proteomes" id="UP000236621"/>
    </source>
</evidence>
<dbReference type="EMBL" id="NRSZ01000438">
    <property type="protein sequence ID" value="PNY27263.1"/>
    <property type="molecule type" value="Genomic_DNA"/>
</dbReference>
<gene>
    <name evidence="2" type="ORF">TCAP_02811</name>
</gene>
<dbReference type="Proteomes" id="UP000236621">
    <property type="component" value="Unassembled WGS sequence"/>
</dbReference>
<organism evidence="2 3">
    <name type="scientific">Tolypocladium capitatum</name>
    <dbReference type="NCBI Taxonomy" id="45235"/>
    <lineage>
        <taxon>Eukaryota</taxon>
        <taxon>Fungi</taxon>
        <taxon>Dikarya</taxon>
        <taxon>Ascomycota</taxon>
        <taxon>Pezizomycotina</taxon>
        <taxon>Sordariomycetes</taxon>
        <taxon>Hypocreomycetidae</taxon>
        <taxon>Hypocreales</taxon>
        <taxon>Ophiocordycipitaceae</taxon>
        <taxon>Tolypocladium</taxon>
    </lineage>
</organism>
<dbReference type="AlphaFoldDB" id="A0A2K3QIA4"/>
<feature type="region of interest" description="Disordered" evidence="1">
    <location>
        <begin position="24"/>
        <end position="47"/>
    </location>
</feature>
<evidence type="ECO:0000313" key="2">
    <source>
        <dbReference type="EMBL" id="PNY27263.1"/>
    </source>
</evidence>
<feature type="compositionally biased region" description="Pro residues" evidence="1">
    <location>
        <begin position="32"/>
        <end position="47"/>
    </location>
</feature>
<protein>
    <submittedName>
        <fullName evidence="2">Uncharacterized protein</fullName>
    </submittedName>
</protein>
<accession>A0A2K3QIA4</accession>
<evidence type="ECO:0000256" key="1">
    <source>
        <dbReference type="SAM" id="MobiDB-lite"/>
    </source>
</evidence>
<sequence>MPPPLVDSSSLAPWLLHLAPRLPDASLSSSPSPSPSSSPPHPRPIPVLIPSHPPIPGLIPSILIPTRLLLLLVIINNLSRHHSSDITPGTYRLTIPLPLPRREQRRTSLPNTAVVQSLPLSLPPSNLSADQLATSKILPPVDDRLLLAPLLNLARAPLGSESIV</sequence>
<name>A0A2K3QIA4_9HYPO</name>
<comment type="caution">
    <text evidence="2">The sequence shown here is derived from an EMBL/GenBank/DDBJ whole genome shotgun (WGS) entry which is preliminary data.</text>
</comment>
<proteinExistence type="predicted"/>
<keyword evidence="3" id="KW-1185">Reference proteome</keyword>
<reference evidence="2 3" key="1">
    <citation type="submission" date="2017-08" db="EMBL/GenBank/DDBJ databases">
        <title>Harnessing the power of phylogenomics to disentangle the directionality and signatures of interkingdom host jumping in the parasitic fungal genus Tolypocladium.</title>
        <authorList>
            <person name="Quandt C.A."/>
            <person name="Patterson W."/>
            <person name="Spatafora J.W."/>
        </authorList>
    </citation>
    <scope>NUCLEOTIDE SEQUENCE [LARGE SCALE GENOMIC DNA]</scope>
    <source>
        <strain evidence="2 3">CBS 113982</strain>
    </source>
</reference>